<dbReference type="InterPro" id="IPR036236">
    <property type="entry name" value="Znf_C2H2_sf"/>
</dbReference>
<feature type="domain" description="Matrin-type" evidence="7">
    <location>
        <begin position="11"/>
        <end position="42"/>
    </location>
</feature>
<dbReference type="InterPro" id="IPR003604">
    <property type="entry name" value="Matrin/U1-like-C_Znf_C2H2"/>
</dbReference>
<dbReference type="PANTHER" id="PTHR13173:SF10">
    <property type="entry name" value="WW DOMAIN-BINDING PROTEIN 4"/>
    <property type="match status" value="1"/>
</dbReference>
<accession>A0A0C2YWL5</accession>
<evidence type="ECO:0000313" key="9">
    <source>
        <dbReference type="Proteomes" id="UP000053424"/>
    </source>
</evidence>
<dbReference type="SMART" id="SM00451">
    <property type="entry name" value="ZnF_U1"/>
    <property type="match status" value="1"/>
</dbReference>
<dbReference type="InterPro" id="IPR000690">
    <property type="entry name" value="Matrin/U1-C_Znf_C2H2"/>
</dbReference>
<dbReference type="SUPFAM" id="SSF57667">
    <property type="entry name" value="beta-beta-alpha zinc fingers"/>
    <property type="match status" value="1"/>
</dbReference>
<evidence type="ECO:0000256" key="3">
    <source>
        <dbReference type="ARBA" id="ARBA00022771"/>
    </source>
</evidence>
<keyword evidence="5" id="KW-0539">Nucleus</keyword>
<evidence type="ECO:0000256" key="6">
    <source>
        <dbReference type="SAM" id="MobiDB-lite"/>
    </source>
</evidence>
<dbReference type="Gene3D" id="3.30.160.60">
    <property type="entry name" value="Classic Zinc Finger"/>
    <property type="match status" value="1"/>
</dbReference>
<dbReference type="PROSITE" id="PS50171">
    <property type="entry name" value="ZF_MATRIN"/>
    <property type="match status" value="1"/>
</dbReference>
<evidence type="ECO:0000256" key="5">
    <source>
        <dbReference type="ARBA" id="ARBA00023242"/>
    </source>
</evidence>
<feature type="compositionally biased region" description="Polar residues" evidence="6">
    <location>
        <begin position="262"/>
        <end position="288"/>
    </location>
</feature>
<proteinExistence type="predicted"/>
<protein>
    <recommendedName>
        <fullName evidence="7">Matrin-type domain-containing protein</fullName>
    </recommendedName>
</protein>
<feature type="compositionally biased region" description="Basic and acidic residues" evidence="6">
    <location>
        <begin position="328"/>
        <end position="342"/>
    </location>
</feature>
<keyword evidence="2" id="KW-0479">Metal-binding</keyword>
<evidence type="ECO:0000256" key="2">
    <source>
        <dbReference type="ARBA" id="ARBA00022723"/>
    </source>
</evidence>
<feature type="compositionally biased region" description="Polar residues" evidence="6">
    <location>
        <begin position="316"/>
        <end position="327"/>
    </location>
</feature>
<dbReference type="GO" id="GO:0008270">
    <property type="term" value="F:zinc ion binding"/>
    <property type="evidence" value="ECO:0007669"/>
    <property type="project" value="UniProtKB-KW"/>
</dbReference>
<feature type="compositionally biased region" description="Basic and acidic residues" evidence="6">
    <location>
        <begin position="125"/>
        <end position="137"/>
    </location>
</feature>
<comment type="subcellular location">
    <subcellularLocation>
        <location evidence="1">Nucleus</location>
    </subcellularLocation>
</comment>
<dbReference type="HOGENOM" id="CLU_065002_0_0_1"/>
<dbReference type="Pfam" id="PF06220">
    <property type="entry name" value="zf-U1"/>
    <property type="match status" value="1"/>
</dbReference>
<evidence type="ECO:0000313" key="8">
    <source>
        <dbReference type="EMBL" id="KIM45392.1"/>
    </source>
</evidence>
<feature type="compositionally biased region" description="Polar residues" evidence="6">
    <location>
        <begin position="105"/>
        <end position="117"/>
    </location>
</feature>
<keyword evidence="9" id="KW-1185">Reference proteome</keyword>
<dbReference type="Proteomes" id="UP000053424">
    <property type="component" value="Unassembled WGS sequence"/>
</dbReference>
<evidence type="ECO:0000256" key="4">
    <source>
        <dbReference type="ARBA" id="ARBA00022833"/>
    </source>
</evidence>
<dbReference type="EMBL" id="KN831772">
    <property type="protein sequence ID" value="KIM45392.1"/>
    <property type="molecule type" value="Genomic_DNA"/>
</dbReference>
<keyword evidence="3" id="KW-0863">Zinc-finger</keyword>
<feature type="compositionally biased region" description="Basic residues" evidence="6">
    <location>
        <begin position="358"/>
        <end position="374"/>
    </location>
</feature>
<dbReference type="InterPro" id="IPR040023">
    <property type="entry name" value="WBP4"/>
</dbReference>
<dbReference type="InterPro" id="IPR013085">
    <property type="entry name" value="U1-CZ_Znf_C2H2"/>
</dbReference>
<reference evidence="8 9" key="1">
    <citation type="submission" date="2014-04" db="EMBL/GenBank/DDBJ databases">
        <authorList>
            <consortium name="DOE Joint Genome Institute"/>
            <person name="Kuo A."/>
            <person name="Gay G."/>
            <person name="Dore J."/>
            <person name="Kohler A."/>
            <person name="Nagy L.G."/>
            <person name="Floudas D."/>
            <person name="Copeland A."/>
            <person name="Barry K.W."/>
            <person name="Cichocki N."/>
            <person name="Veneault-Fourrey C."/>
            <person name="LaButti K."/>
            <person name="Lindquist E.A."/>
            <person name="Lipzen A."/>
            <person name="Lundell T."/>
            <person name="Morin E."/>
            <person name="Murat C."/>
            <person name="Sun H."/>
            <person name="Tunlid A."/>
            <person name="Henrissat B."/>
            <person name="Grigoriev I.V."/>
            <person name="Hibbett D.S."/>
            <person name="Martin F."/>
            <person name="Nordberg H.P."/>
            <person name="Cantor M.N."/>
            <person name="Hua S.X."/>
        </authorList>
    </citation>
    <scope>NUCLEOTIDE SEQUENCE [LARGE SCALE GENOMIC DNA]</scope>
    <source>
        <strain evidence="9">h7</strain>
    </source>
</reference>
<feature type="region of interest" description="Disordered" evidence="6">
    <location>
        <begin position="234"/>
        <end position="374"/>
    </location>
</feature>
<dbReference type="OrthoDB" id="191651at2759"/>
<dbReference type="GO" id="GO:0071011">
    <property type="term" value="C:precatalytic spliceosome"/>
    <property type="evidence" value="ECO:0007669"/>
    <property type="project" value="TreeGrafter"/>
</dbReference>
<feature type="compositionally biased region" description="Polar residues" evidence="6">
    <location>
        <begin position="234"/>
        <end position="244"/>
    </location>
</feature>
<dbReference type="AlphaFoldDB" id="A0A0C2YWL5"/>
<organism evidence="8 9">
    <name type="scientific">Hebeloma cylindrosporum</name>
    <dbReference type="NCBI Taxonomy" id="76867"/>
    <lineage>
        <taxon>Eukaryota</taxon>
        <taxon>Fungi</taxon>
        <taxon>Dikarya</taxon>
        <taxon>Basidiomycota</taxon>
        <taxon>Agaricomycotina</taxon>
        <taxon>Agaricomycetes</taxon>
        <taxon>Agaricomycetidae</taxon>
        <taxon>Agaricales</taxon>
        <taxon>Agaricineae</taxon>
        <taxon>Hymenogastraceae</taxon>
        <taxon>Hebeloma</taxon>
    </lineage>
</organism>
<gene>
    <name evidence="8" type="ORF">M413DRAFT_442064</name>
</gene>
<keyword evidence="4" id="KW-0862">Zinc</keyword>
<dbReference type="GO" id="GO:0000398">
    <property type="term" value="P:mRNA splicing, via spliceosome"/>
    <property type="evidence" value="ECO:0007669"/>
    <property type="project" value="InterPro"/>
</dbReference>
<dbReference type="PANTHER" id="PTHR13173">
    <property type="entry name" value="WW DOMAIN BINDING PROTEIN 4"/>
    <property type="match status" value="1"/>
</dbReference>
<sequence>MSEYWVSKKKYFCKYCDIYIADDAPSRQQHENGLRHKGSVERFIRGIYKSGEKQKKDLEEEKREMRRVEQAAAAAFADEVGAGRAKPSAPIASTSKVAPKKPTAKPSNPYANYSTAESLGYTDPDAERIAAELEARRSQGVAGEWQVITSPQTPAGSEPRQSEPPDALETADAGVKREAEAPPDEEDARSFKLRKKTLNTGLGEIYDPGLIPVKIKKKEEPIEPKLEGLIDSSSAVLTNSQAPTTGGPKWTSLQWKRPGDPSQPTIDAPVTTTSVNIKTETPTTTGADNASKWAKPQWSEPLPDLQQDARDEIFQTPGQLQDGSSTDNKADVKSEPDVKTEEGQPPLLSEAAPASSLFKKRKAPNGAGRGRRQI</sequence>
<dbReference type="GO" id="GO:0003723">
    <property type="term" value="F:RNA binding"/>
    <property type="evidence" value="ECO:0007669"/>
    <property type="project" value="TreeGrafter"/>
</dbReference>
<evidence type="ECO:0000259" key="7">
    <source>
        <dbReference type="PROSITE" id="PS50171"/>
    </source>
</evidence>
<reference evidence="9" key="2">
    <citation type="submission" date="2015-01" db="EMBL/GenBank/DDBJ databases">
        <title>Evolutionary Origins and Diversification of the Mycorrhizal Mutualists.</title>
        <authorList>
            <consortium name="DOE Joint Genome Institute"/>
            <consortium name="Mycorrhizal Genomics Consortium"/>
            <person name="Kohler A."/>
            <person name="Kuo A."/>
            <person name="Nagy L.G."/>
            <person name="Floudas D."/>
            <person name="Copeland A."/>
            <person name="Barry K.W."/>
            <person name="Cichocki N."/>
            <person name="Veneault-Fourrey C."/>
            <person name="LaButti K."/>
            <person name="Lindquist E.A."/>
            <person name="Lipzen A."/>
            <person name="Lundell T."/>
            <person name="Morin E."/>
            <person name="Murat C."/>
            <person name="Riley R."/>
            <person name="Ohm R."/>
            <person name="Sun H."/>
            <person name="Tunlid A."/>
            <person name="Henrissat B."/>
            <person name="Grigoriev I.V."/>
            <person name="Hibbett D.S."/>
            <person name="Martin F."/>
        </authorList>
    </citation>
    <scope>NUCLEOTIDE SEQUENCE [LARGE SCALE GENOMIC DNA]</scope>
    <source>
        <strain evidence="9">h7</strain>
    </source>
</reference>
<feature type="region of interest" description="Disordered" evidence="6">
    <location>
        <begin position="77"/>
        <end position="191"/>
    </location>
</feature>
<evidence type="ECO:0000256" key="1">
    <source>
        <dbReference type="ARBA" id="ARBA00004123"/>
    </source>
</evidence>
<dbReference type="STRING" id="686832.A0A0C2YWL5"/>
<name>A0A0C2YWL5_HEBCY</name>